<dbReference type="PANTHER" id="PTHR30050:SF5">
    <property type="entry name" value="DNAA REGULATORY INACTIVATOR HDA"/>
    <property type="match status" value="1"/>
</dbReference>
<protein>
    <submittedName>
        <fullName evidence="2">DnaA regulatory inactivator Hda</fullName>
    </submittedName>
</protein>
<feature type="domain" description="Hda lid" evidence="1">
    <location>
        <begin position="164"/>
        <end position="217"/>
    </location>
</feature>
<dbReference type="AlphaFoldDB" id="A0A1J5RYC0"/>
<dbReference type="Pfam" id="PF22688">
    <property type="entry name" value="Hda_lid"/>
    <property type="match status" value="1"/>
</dbReference>
<name>A0A1J5RYC0_9ZZZZ</name>
<dbReference type="EMBL" id="MLJW01000185">
    <property type="protein sequence ID" value="OIQ94491.1"/>
    <property type="molecule type" value="Genomic_DNA"/>
</dbReference>
<dbReference type="GO" id="GO:0006270">
    <property type="term" value="P:DNA replication initiation"/>
    <property type="evidence" value="ECO:0007669"/>
    <property type="project" value="TreeGrafter"/>
</dbReference>
<dbReference type="Gene3D" id="3.40.50.300">
    <property type="entry name" value="P-loop containing nucleotide triphosphate hydrolases"/>
    <property type="match status" value="1"/>
</dbReference>
<dbReference type="GO" id="GO:0005886">
    <property type="term" value="C:plasma membrane"/>
    <property type="evidence" value="ECO:0007669"/>
    <property type="project" value="TreeGrafter"/>
</dbReference>
<comment type="caution">
    <text evidence="2">The sequence shown here is derived from an EMBL/GenBank/DDBJ whole genome shotgun (WGS) entry which is preliminary data.</text>
</comment>
<sequence length="226" mass="24113">MQPRQIPLEFGHAPAFSAEDFLVTACNAEAHGWISRWPAWPGFGLALYGPAGSGKSHLAHVFAARSGGAILPAAALRAETLPALAACPAVAVEDVDQGLDEAALFHLYNMLRENGHALLVSGRAAPARWPIALPDLRSRLLALPVAAIGAPDDALLQALLLKLFSDRQLRVGPDVLTYLLPRMQRSFEAARALVAEIDRVALARQRAITVPLLRDILPGSLIPPGQ</sequence>
<evidence type="ECO:0000259" key="1">
    <source>
        <dbReference type="Pfam" id="PF22688"/>
    </source>
</evidence>
<reference evidence="2" key="1">
    <citation type="submission" date="2016-10" db="EMBL/GenBank/DDBJ databases">
        <title>Sequence of Gallionella enrichment culture.</title>
        <authorList>
            <person name="Poehlein A."/>
            <person name="Muehling M."/>
            <person name="Daniel R."/>
        </authorList>
    </citation>
    <scope>NUCLEOTIDE SEQUENCE</scope>
</reference>
<accession>A0A1J5RYC0</accession>
<dbReference type="InterPro" id="IPR027417">
    <property type="entry name" value="P-loop_NTPase"/>
</dbReference>
<dbReference type="Gene3D" id="1.10.8.60">
    <property type="match status" value="1"/>
</dbReference>
<proteinExistence type="predicted"/>
<dbReference type="InterPro" id="IPR055199">
    <property type="entry name" value="Hda_lid"/>
</dbReference>
<organism evidence="2">
    <name type="scientific">mine drainage metagenome</name>
    <dbReference type="NCBI Taxonomy" id="410659"/>
    <lineage>
        <taxon>unclassified sequences</taxon>
        <taxon>metagenomes</taxon>
        <taxon>ecological metagenomes</taxon>
    </lineage>
</organism>
<dbReference type="PANTHER" id="PTHR30050">
    <property type="entry name" value="CHROMOSOMAL REPLICATION INITIATOR PROTEIN DNAA"/>
    <property type="match status" value="1"/>
</dbReference>
<dbReference type="GO" id="GO:0003688">
    <property type="term" value="F:DNA replication origin binding"/>
    <property type="evidence" value="ECO:0007669"/>
    <property type="project" value="TreeGrafter"/>
</dbReference>
<evidence type="ECO:0000313" key="2">
    <source>
        <dbReference type="EMBL" id="OIQ94491.1"/>
    </source>
</evidence>
<dbReference type="SUPFAM" id="SSF52540">
    <property type="entry name" value="P-loop containing nucleoside triphosphate hydrolases"/>
    <property type="match status" value="1"/>
</dbReference>
<gene>
    <name evidence="2" type="primary">hda_4</name>
    <name evidence="2" type="ORF">GALL_235410</name>
</gene>